<gene>
    <name evidence="2" type="ORF">K489DRAFT_30728</name>
</gene>
<evidence type="ECO:0000313" key="1">
    <source>
        <dbReference type="Proteomes" id="UP000504637"/>
    </source>
</evidence>
<accession>A0A6J3MIZ7</accession>
<keyword evidence="1" id="KW-1185">Reference proteome</keyword>
<dbReference type="GeneID" id="54358384"/>
<proteinExistence type="predicted"/>
<reference evidence="2" key="3">
    <citation type="submission" date="2025-08" db="UniProtKB">
        <authorList>
            <consortium name="RefSeq"/>
        </authorList>
    </citation>
    <scope>IDENTIFICATION</scope>
    <source>
        <strain evidence="2">CBS 342.82</strain>
    </source>
</reference>
<dbReference type="AlphaFoldDB" id="A0A6J3MIZ7"/>
<evidence type="ECO:0000313" key="2">
    <source>
        <dbReference type="RefSeq" id="XP_033464906.1"/>
    </source>
</evidence>
<organism evidence="2">
    <name type="scientific">Dissoconium aciculare CBS 342.82</name>
    <dbReference type="NCBI Taxonomy" id="1314786"/>
    <lineage>
        <taxon>Eukaryota</taxon>
        <taxon>Fungi</taxon>
        <taxon>Dikarya</taxon>
        <taxon>Ascomycota</taxon>
        <taxon>Pezizomycotina</taxon>
        <taxon>Dothideomycetes</taxon>
        <taxon>Dothideomycetidae</taxon>
        <taxon>Mycosphaerellales</taxon>
        <taxon>Dissoconiaceae</taxon>
        <taxon>Dissoconium</taxon>
    </lineage>
</organism>
<protein>
    <submittedName>
        <fullName evidence="2">Uncharacterized protein</fullName>
    </submittedName>
</protein>
<dbReference type="RefSeq" id="XP_033464906.1">
    <property type="nucleotide sequence ID" value="XM_033600584.1"/>
</dbReference>
<reference evidence="2" key="1">
    <citation type="submission" date="2020-01" db="EMBL/GenBank/DDBJ databases">
        <authorList>
            <consortium name="DOE Joint Genome Institute"/>
            <person name="Haridas S."/>
            <person name="Albert R."/>
            <person name="Binder M."/>
            <person name="Bloem J."/>
            <person name="Labutti K."/>
            <person name="Salamov A."/>
            <person name="Andreopoulos B."/>
            <person name="Baker S.E."/>
            <person name="Barry K."/>
            <person name="Bills G."/>
            <person name="Bluhm B.H."/>
            <person name="Cannon C."/>
            <person name="Castanera R."/>
            <person name="Culley D.E."/>
            <person name="Daum C."/>
            <person name="Ezra D."/>
            <person name="Gonzalez J.B."/>
            <person name="Henrissat B."/>
            <person name="Kuo A."/>
            <person name="Liang C."/>
            <person name="Lipzen A."/>
            <person name="Lutzoni F."/>
            <person name="Magnuson J."/>
            <person name="Mondo S."/>
            <person name="Nolan M."/>
            <person name="Ohm R."/>
            <person name="Pangilinan J."/>
            <person name="Park H.-J."/>
            <person name="Ramirez L."/>
            <person name="Alfaro M."/>
            <person name="Sun H."/>
            <person name="Tritt A."/>
            <person name="Yoshinaga Y."/>
            <person name="Zwiers L.-H."/>
            <person name="Turgeon B.G."/>
            <person name="Goodwin S.B."/>
            <person name="Spatafora J.W."/>
            <person name="Crous P.W."/>
            <person name="Grigoriev I.V."/>
        </authorList>
    </citation>
    <scope>NUCLEOTIDE SEQUENCE</scope>
    <source>
        <strain evidence="2">CBS 342.82</strain>
    </source>
</reference>
<dbReference type="Proteomes" id="UP000504637">
    <property type="component" value="Unplaced"/>
</dbReference>
<sequence>MCSIVIIFSFIKSGSVIYVSVARPRRRTIPSRPSMSLHTKQCTTLSVMGFHNLLFINHRLIVHFMSRGVDEAVMSSLTSSYHDHICFQCRNNVTSQTMSSVSASQ</sequence>
<reference evidence="2" key="2">
    <citation type="submission" date="2020-04" db="EMBL/GenBank/DDBJ databases">
        <authorList>
            <consortium name="NCBI Genome Project"/>
        </authorList>
    </citation>
    <scope>NUCLEOTIDE SEQUENCE</scope>
    <source>
        <strain evidence="2">CBS 342.82</strain>
    </source>
</reference>
<name>A0A6J3MIZ7_9PEZI</name>